<dbReference type="Gene3D" id="3.40.630.30">
    <property type="match status" value="1"/>
</dbReference>
<name>A0A4Q7ZL29_9ACTN</name>
<reference evidence="1 2" key="1">
    <citation type="submission" date="2019-02" db="EMBL/GenBank/DDBJ databases">
        <title>Sequencing the genomes of 1000 actinobacteria strains.</title>
        <authorList>
            <person name="Klenk H.-P."/>
        </authorList>
    </citation>
    <scope>NUCLEOTIDE SEQUENCE [LARGE SCALE GENOMIC DNA]</scope>
    <source>
        <strain evidence="1 2">DSM 45162</strain>
    </source>
</reference>
<dbReference type="EMBL" id="SHKY01000001">
    <property type="protein sequence ID" value="RZU51662.1"/>
    <property type="molecule type" value="Genomic_DNA"/>
</dbReference>
<keyword evidence="2" id="KW-1185">Reference proteome</keyword>
<evidence type="ECO:0000313" key="2">
    <source>
        <dbReference type="Proteomes" id="UP000292564"/>
    </source>
</evidence>
<organism evidence="1 2">
    <name type="scientific">Krasilnikovia cinnamomea</name>
    <dbReference type="NCBI Taxonomy" id="349313"/>
    <lineage>
        <taxon>Bacteria</taxon>
        <taxon>Bacillati</taxon>
        <taxon>Actinomycetota</taxon>
        <taxon>Actinomycetes</taxon>
        <taxon>Micromonosporales</taxon>
        <taxon>Micromonosporaceae</taxon>
        <taxon>Krasilnikovia</taxon>
    </lineage>
</organism>
<evidence type="ECO:0000313" key="1">
    <source>
        <dbReference type="EMBL" id="RZU51662.1"/>
    </source>
</evidence>
<proteinExistence type="predicted"/>
<sequence length="103" mass="11737">MELVLVPMTPEEFERRSAESRKRYAANLHSELGLTADAATAEARRQMDAVLPRGVHTEDAILRTAWVNDTVVGWVWVTRAIRLYESLGFRVTSQHMAKLLRES</sequence>
<dbReference type="RefSeq" id="WP_130510400.1">
    <property type="nucleotide sequence ID" value="NZ_SHKY01000001.1"/>
</dbReference>
<dbReference type="OrthoDB" id="3381976at2"/>
<gene>
    <name evidence="1" type="ORF">EV385_3495</name>
</gene>
<comment type="caution">
    <text evidence="1">The sequence shown here is derived from an EMBL/GenBank/DDBJ whole genome shotgun (WGS) entry which is preliminary data.</text>
</comment>
<protein>
    <submittedName>
        <fullName evidence="1">Uncharacterized protein</fullName>
    </submittedName>
</protein>
<dbReference type="Proteomes" id="UP000292564">
    <property type="component" value="Unassembled WGS sequence"/>
</dbReference>
<accession>A0A4Q7ZL29</accession>
<dbReference type="AlphaFoldDB" id="A0A4Q7ZL29"/>